<dbReference type="InterPro" id="IPR000462">
    <property type="entry name" value="CDP-OH_P_trans"/>
</dbReference>
<keyword evidence="1 2" id="KW-0808">Transferase</keyword>
<dbReference type="OrthoDB" id="9796672at2"/>
<dbReference type="Pfam" id="PF01066">
    <property type="entry name" value="CDP-OH_P_transf"/>
    <property type="match status" value="1"/>
</dbReference>
<evidence type="ECO:0000256" key="1">
    <source>
        <dbReference type="ARBA" id="ARBA00022679"/>
    </source>
</evidence>
<feature type="transmembrane region" description="Helical" evidence="3">
    <location>
        <begin position="199"/>
        <end position="228"/>
    </location>
</feature>
<feature type="transmembrane region" description="Helical" evidence="3">
    <location>
        <begin position="77"/>
        <end position="99"/>
    </location>
</feature>
<dbReference type="InterPro" id="IPR043130">
    <property type="entry name" value="CDP-OH_PTrfase_TM_dom"/>
</dbReference>
<organism evidence="4 5">
    <name type="scientific">Serinicoccus hydrothermalis</name>
    <dbReference type="NCBI Taxonomy" id="1758689"/>
    <lineage>
        <taxon>Bacteria</taxon>
        <taxon>Bacillati</taxon>
        <taxon>Actinomycetota</taxon>
        <taxon>Actinomycetes</taxon>
        <taxon>Micrococcales</taxon>
        <taxon>Ornithinimicrobiaceae</taxon>
        <taxon>Serinicoccus</taxon>
    </lineage>
</organism>
<dbReference type="GO" id="GO:0008444">
    <property type="term" value="F:CDP-diacylglycerol-glycerol-3-phosphate 3-phosphatidyltransferase activity"/>
    <property type="evidence" value="ECO:0007669"/>
    <property type="project" value="UniProtKB-EC"/>
</dbReference>
<feature type="transmembrane region" description="Helical" evidence="3">
    <location>
        <begin position="105"/>
        <end position="125"/>
    </location>
</feature>
<dbReference type="KEGG" id="serj:SGUI_0499"/>
<feature type="transmembrane region" description="Helical" evidence="3">
    <location>
        <begin position="20"/>
        <end position="40"/>
    </location>
</feature>
<proteinExistence type="inferred from homology"/>
<dbReference type="PROSITE" id="PS00379">
    <property type="entry name" value="CDP_ALCOHOL_P_TRANSF"/>
    <property type="match status" value="1"/>
</dbReference>
<comment type="similarity">
    <text evidence="2">Belongs to the CDP-alcohol phosphatidyltransferase class-I family.</text>
</comment>
<dbReference type="AlphaFoldDB" id="A0A1B1N935"/>
<gene>
    <name evidence="4" type="ORF">SGUI_0499</name>
</gene>
<dbReference type="GO" id="GO:0008654">
    <property type="term" value="P:phospholipid biosynthetic process"/>
    <property type="evidence" value="ECO:0007669"/>
    <property type="project" value="InterPro"/>
</dbReference>
<name>A0A1B1N935_9MICO</name>
<accession>A0A1B1N935</accession>
<reference evidence="4 5" key="1">
    <citation type="submission" date="2016-03" db="EMBL/GenBank/DDBJ databases">
        <title>Shallow-sea hydrothermal system.</title>
        <authorList>
            <person name="Tang K."/>
        </authorList>
    </citation>
    <scope>NUCLEOTIDE SEQUENCE [LARGE SCALE GENOMIC DNA]</scope>
    <source>
        <strain evidence="4 5">JLT9</strain>
    </source>
</reference>
<dbReference type="Proteomes" id="UP000092482">
    <property type="component" value="Chromosome"/>
</dbReference>
<evidence type="ECO:0000313" key="4">
    <source>
        <dbReference type="EMBL" id="ANS77895.1"/>
    </source>
</evidence>
<evidence type="ECO:0000256" key="2">
    <source>
        <dbReference type="RuleBase" id="RU003750"/>
    </source>
</evidence>
<evidence type="ECO:0000313" key="5">
    <source>
        <dbReference type="Proteomes" id="UP000092482"/>
    </source>
</evidence>
<keyword evidence="3" id="KW-0812">Transmembrane</keyword>
<dbReference type="STRING" id="1758689.SGUI_0499"/>
<keyword evidence="3" id="KW-0472">Membrane</keyword>
<dbReference type="EC" id="2.7.8.5" evidence="4"/>
<dbReference type="RefSeq" id="WP_083190440.1">
    <property type="nucleotide sequence ID" value="NZ_CP014989.1"/>
</dbReference>
<sequence>MTPTRTVGPLDARRGSTGGVESAVVLLPIGVCIGLLALVWPSPGVTTLALAAGLLVPGVATAALLRRRPRPVTAADVVTLGRVALTGVVATATVLVLAGELPGRGWALAAAVGLALALDAADGYVARRTGTASEAGARLDMESDAALLLVLSVLAGPTLGWWVIAIGAMRYLFVLASWVRPALRGPLAPRGWRRVVAALQGIALVTVLVPVVPVALAGTACVVALLLLAGSFTRDVVDLETRA</sequence>
<protein>
    <submittedName>
        <fullName evidence="4">CDP-diacylglycerol--glycerol-3-phosphate 3-phosphatidyltransferase</fullName>
        <ecNumber evidence="4">2.7.8.5</ecNumber>
    </submittedName>
</protein>
<feature type="transmembrane region" description="Helical" evidence="3">
    <location>
        <begin position="146"/>
        <end position="179"/>
    </location>
</feature>
<dbReference type="InterPro" id="IPR048254">
    <property type="entry name" value="CDP_ALCOHOL_P_TRANSF_CS"/>
</dbReference>
<evidence type="ECO:0000256" key="3">
    <source>
        <dbReference type="SAM" id="Phobius"/>
    </source>
</evidence>
<feature type="transmembrane region" description="Helical" evidence="3">
    <location>
        <begin position="46"/>
        <end position="65"/>
    </location>
</feature>
<keyword evidence="5" id="KW-1185">Reference proteome</keyword>
<dbReference type="Gene3D" id="1.20.120.1760">
    <property type="match status" value="1"/>
</dbReference>
<dbReference type="EMBL" id="CP014989">
    <property type="protein sequence ID" value="ANS77895.1"/>
    <property type="molecule type" value="Genomic_DNA"/>
</dbReference>
<keyword evidence="3" id="KW-1133">Transmembrane helix</keyword>
<dbReference type="GO" id="GO:0016020">
    <property type="term" value="C:membrane"/>
    <property type="evidence" value="ECO:0007669"/>
    <property type="project" value="InterPro"/>
</dbReference>